<evidence type="ECO:0000313" key="7">
    <source>
        <dbReference type="EMBL" id="EGI75734.1"/>
    </source>
</evidence>
<reference evidence="7 8" key="1">
    <citation type="journal article" date="2011" name="EMBO J.">
        <title>Structural diversity of bacterial flagellar motors.</title>
        <authorList>
            <person name="Chen S."/>
            <person name="Beeby M."/>
            <person name="Murphy G.E."/>
            <person name="Leadbetter J.R."/>
            <person name="Hendrixson D.R."/>
            <person name="Briegel A."/>
            <person name="Li Z."/>
            <person name="Shi J."/>
            <person name="Tocheva E.I."/>
            <person name="Muller A."/>
            <person name="Dobro M.J."/>
            <person name="Jensen G.J."/>
        </authorList>
    </citation>
    <scope>NUCLEOTIDE SEQUENCE [LARGE SCALE GENOMIC DNA]</scope>
    <source>
        <strain evidence="7 8">ATCC 19624</strain>
    </source>
</reference>
<dbReference type="STRING" id="887062.HGR_14679"/>
<feature type="transmembrane region" description="Helical" evidence="5">
    <location>
        <begin position="118"/>
        <end position="144"/>
    </location>
</feature>
<keyword evidence="4 5" id="KW-0472">Membrane</keyword>
<evidence type="ECO:0000259" key="6">
    <source>
        <dbReference type="Pfam" id="PF07298"/>
    </source>
</evidence>
<dbReference type="InterPro" id="IPR009915">
    <property type="entry name" value="NnrU_dom"/>
</dbReference>
<gene>
    <name evidence="7" type="ORF">HGR_14679</name>
</gene>
<organism evidence="7 8">
    <name type="scientific">Hylemonella gracilis ATCC 19624</name>
    <dbReference type="NCBI Taxonomy" id="887062"/>
    <lineage>
        <taxon>Bacteria</taxon>
        <taxon>Pseudomonadati</taxon>
        <taxon>Pseudomonadota</taxon>
        <taxon>Betaproteobacteria</taxon>
        <taxon>Burkholderiales</taxon>
        <taxon>Comamonadaceae</taxon>
        <taxon>Hylemonella</taxon>
    </lineage>
</organism>
<dbReference type="EMBL" id="AEGR01000093">
    <property type="protein sequence ID" value="EGI75734.1"/>
    <property type="molecule type" value="Genomic_DNA"/>
</dbReference>
<keyword evidence="3 5" id="KW-1133">Transmembrane helix</keyword>
<evidence type="ECO:0000256" key="5">
    <source>
        <dbReference type="SAM" id="Phobius"/>
    </source>
</evidence>
<keyword evidence="2 5" id="KW-0812">Transmembrane</keyword>
<evidence type="ECO:0000313" key="8">
    <source>
        <dbReference type="Proteomes" id="UP000016368"/>
    </source>
</evidence>
<protein>
    <submittedName>
        <fullName evidence="7">NnrU</fullName>
    </submittedName>
</protein>
<evidence type="ECO:0000256" key="2">
    <source>
        <dbReference type="ARBA" id="ARBA00022692"/>
    </source>
</evidence>
<keyword evidence="8" id="KW-1185">Reference proteome</keyword>
<evidence type="ECO:0000256" key="1">
    <source>
        <dbReference type="ARBA" id="ARBA00004141"/>
    </source>
</evidence>
<comment type="subcellular location">
    <subcellularLocation>
        <location evidence="1">Membrane</location>
        <topology evidence="1">Multi-pass membrane protein</topology>
    </subcellularLocation>
</comment>
<feature type="domain" description="NnrU" evidence="6">
    <location>
        <begin position="3"/>
        <end position="195"/>
    </location>
</feature>
<dbReference type="RefSeq" id="WP_006299055.1">
    <property type="nucleotide sequence ID" value="NZ_AEGR01000093.1"/>
</dbReference>
<accession>F3KWU7</accession>
<sequence>MTLLIVGLLLFLGVHSIGMLAPTAREQWRARLGAGTWKALYSLIALAGLALIAWGFDAAREYPVIVWMPSSPGMAMGLRHLTALFTVLAFVLLAAAYVPGNHLKARFGHPMVLGVKTWALAHLLVAGMLAHLLLFGSFLLWAIANYAVSRRRDRRTGVTYPQGRWTATVLAVALGLAGWAVFAFGLHGLLIGIKPLG</sequence>
<comment type="caution">
    <text evidence="7">The sequence shown here is derived from an EMBL/GenBank/DDBJ whole genome shotgun (WGS) entry which is preliminary data.</text>
</comment>
<dbReference type="AlphaFoldDB" id="F3KWU7"/>
<proteinExistence type="predicted"/>
<name>F3KWU7_9BURK</name>
<evidence type="ECO:0000256" key="4">
    <source>
        <dbReference type="ARBA" id="ARBA00023136"/>
    </source>
</evidence>
<feature type="transmembrane region" description="Helical" evidence="5">
    <location>
        <begin position="80"/>
        <end position="98"/>
    </location>
</feature>
<evidence type="ECO:0000256" key="3">
    <source>
        <dbReference type="ARBA" id="ARBA00022989"/>
    </source>
</evidence>
<feature type="transmembrane region" description="Helical" evidence="5">
    <location>
        <begin position="40"/>
        <end position="59"/>
    </location>
</feature>
<feature type="transmembrane region" description="Helical" evidence="5">
    <location>
        <begin position="165"/>
        <end position="193"/>
    </location>
</feature>
<dbReference type="Proteomes" id="UP000016368">
    <property type="component" value="Unassembled WGS sequence"/>
</dbReference>
<dbReference type="eggNOG" id="COG4094">
    <property type="taxonomic scope" value="Bacteria"/>
</dbReference>
<dbReference type="Pfam" id="PF07298">
    <property type="entry name" value="NnrU"/>
    <property type="match status" value="1"/>
</dbReference>
<dbReference type="GO" id="GO:0016020">
    <property type="term" value="C:membrane"/>
    <property type="evidence" value="ECO:0007669"/>
    <property type="project" value="UniProtKB-SubCell"/>
</dbReference>